<dbReference type="GO" id="GO:0003676">
    <property type="term" value="F:nucleic acid binding"/>
    <property type="evidence" value="ECO:0007669"/>
    <property type="project" value="InterPro"/>
</dbReference>
<evidence type="ECO:0000313" key="9">
    <source>
        <dbReference type="EMBL" id="MBY10166.1"/>
    </source>
</evidence>
<dbReference type="CDD" id="cd05402">
    <property type="entry name" value="NT_PAP_TUTase"/>
    <property type="match status" value="2"/>
</dbReference>
<evidence type="ECO:0000259" key="8">
    <source>
        <dbReference type="PROSITE" id="PS50158"/>
    </source>
</evidence>
<dbReference type="InterPro" id="IPR036875">
    <property type="entry name" value="Znf_CCHC_sf"/>
</dbReference>
<feature type="compositionally biased region" description="Basic and acidic residues" evidence="7">
    <location>
        <begin position="820"/>
        <end position="842"/>
    </location>
</feature>
<dbReference type="PROSITE" id="PS50158">
    <property type="entry name" value="ZF_CCHC"/>
    <property type="match status" value="2"/>
</dbReference>
<evidence type="ECO:0000256" key="5">
    <source>
        <dbReference type="ARBA" id="ARBA00022842"/>
    </source>
</evidence>
<accession>A0A2R5LKV9</accession>
<dbReference type="EMBL" id="GGLE01006040">
    <property type="protein sequence ID" value="MBY10166.1"/>
    <property type="molecule type" value="Transcribed_RNA"/>
</dbReference>
<dbReference type="Gene3D" id="3.30.460.10">
    <property type="entry name" value="Beta Polymerase, domain 2"/>
    <property type="match status" value="2"/>
</dbReference>
<dbReference type="InterPro" id="IPR001878">
    <property type="entry name" value="Znf_CCHC"/>
</dbReference>
<feature type="region of interest" description="Disordered" evidence="7">
    <location>
        <begin position="740"/>
        <end position="857"/>
    </location>
</feature>
<dbReference type="PROSITE" id="PS00028">
    <property type="entry name" value="ZINC_FINGER_C2H2_1"/>
    <property type="match status" value="1"/>
</dbReference>
<name>A0A2R5LKV9_9ACAR</name>
<evidence type="ECO:0000256" key="7">
    <source>
        <dbReference type="SAM" id="MobiDB-lite"/>
    </source>
</evidence>
<protein>
    <submittedName>
        <fullName evidence="9">Putative s-m checkpoint control protein cid1</fullName>
    </submittedName>
</protein>
<feature type="compositionally biased region" description="Acidic residues" evidence="7">
    <location>
        <begin position="740"/>
        <end position="750"/>
    </location>
</feature>
<feature type="region of interest" description="Disordered" evidence="7">
    <location>
        <begin position="1310"/>
        <end position="1396"/>
    </location>
</feature>
<evidence type="ECO:0000256" key="4">
    <source>
        <dbReference type="ARBA" id="ARBA00022723"/>
    </source>
</evidence>
<dbReference type="InterPro" id="IPR043519">
    <property type="entry name" value="NT_sf"/>
</dbReference>
<dbReference type="InterPro" id="IPR045100">
    <property type="entry name" value="TUT4/7_NTP_transf"/>
</dbReference>
<dbReference type="PANTHER" id="PTHR12271:SF66">
    <property type="entry name" value="TERMINAL URIDYLYLTRANSFERASE TAILOR"/>
    <property type="match status" value="1"/>
</dbReference>
<dbReference type="SUPFAM" id="SSF57756">
    <property type="entry name" value="Retrovirus zinc finger-like domains"/>
    <property type="match status" value="1"/>
</dbReference>
<dbReference type="GO" id="GO:0031123">
    <property type="term" value="P:RNA 3'-end processing"/>
    <property type="evidence" value="ECO:0007669"/>
    <property type="project" value="TreeGrafter"/>
</dbReference>
<dbReference type="GO" id="GO:0050265">
    <property type="term" value="F:RNA uridylyltransferase activity"/>
    <property type="evidence" value="ECO:0007669"/>
    <property type="project" value="TreeGrafter"/>
</dbReference>
<evidence type="ECO:0000256" key="1">
    <source>
        <dbReference type="ARBA" id="ARBA00001936"/>
    </source>
</evidence>
<feature type="compositionally biased region" description="Basic residues" evidence="7">
    <location>
        <begin position="71"/>
        <end position="81"/>
    </location>
</feature>
<reference evidence="9" key="1">
    <citation type="submission" date="2018-03" db="EMBL/GenBank/DDBJ databases">
        <title>The relapsing fever spirochete Borrelia turicatae persists in the highly oxidative environment of its soft-bodied tick vector.</title>
        <authorList>
            <person name="Bourret T.J."/>
            <person name="Boyle W.K."/>
            <person name="Valenzuela J.G."/>
            <person name="Oliveira F."/>
            <person name="Lopez J.E."/>
        </authorList>
    </citation>
    <scope>NUCLEOTIDE SEQUENCE</scope>
    <source>
        <strain evidence="9">Kansas strain/isolate</strain>
        <tissue evidence="9">Salivary glands</tissue>
    </source>
</reference>
<evidence type="ECO:0000256" key="2">
    <source>
        <dbReference type="ARBA" id="ARBA00001946"/>
    </source>
</evidence>
<feature type="compositionally biased region" description="Acidic residues" evidence="7">
    <location>
        <begin position="796"/>
        <end position="806"/>
    </location>
</feature>
<feature type="compositionally biased region" description="Polar residues" evidence="7">
    <location>
        <begin position="308"/>
        <end position="322"/>
    </location>
</feature>
<proteinExistence type="predicted"/>
<keyword evidence="6" id="KW-0862">Zinc</keyword>
<dbReference type="GO" id="GO:1990817">
    <property type="term" value="F:poly(A) RNA polymerase activity"/>
    <property type="evidence" value="ECO:0007669"/>
    <property type="project" value="UniProtKB-ARBA"/>
</dbReference>
<keyword evidence="4" id="KW-0479">Metal-binding</keyword>
<dbReference type="InterPro" id="IPR002058">
    <property type="entry name" value="PAP_assoc"/>
</dbReference>
<dbReference type="Gene3D" id="1.10.1410.10">
    <property type="match status" value="2"/>
</dbReference>
<dbReference type="Pfam" id="PF03828">
    <property type="entry name" value="PAP_assoc"/>
    <property type="match status" value="2"/>
</dbReference>
<dbReference type="InterPro" id="IPR054708">
    <property type="entry name" value="MTPAP-like_central"/>
</dbReference>
<dbReference type="PANTHER" id="PTHR12271">
    <property type="entry name" value="POLY A POLYMERASE CID PAP -RELATED"/>
    <property type="match status" value="1"/>
</dbReference>
<feature type="region of interest" description="Disordered" evidence="7">
    <location>
        <begin position="52"/>
        <end position="262"/>
    </location>
</feature>
<dbReference type="GO" id="GO:0008270">
    <property type="term" value="F:zinc ion binding"/>
    <property type="evidence" value="ECO:0007669"/>
    <property type="project" value="UniProtKB-KW"/>
</dbReference>
<organism evidence="9">
    <name type="scientific">Ornithodoros turicata</name>
    <dbReference type="NCBI Taxonomy" id="34597"/>
    <lineage>
        <taxon>Eukaryota</taxon>
        <taxon>Metazoa</taxon>
        <taxon>Ecdysozoa</taxon>
        <taxon>Arthropoda</taxon>
        <taxon>Chelicerata</taxon>
        <taxon>Arachnida</taxon>
        <taxon>Acari</taxon>
        <taxon>Parasitiformes</taxon>
        <taxon>Ixodida</taxon>
        <taxon>Ixodoidea</taxon>
        <taxon>Argasidae</taxon>
        <taxon>Ornithodorinae</taxon>
        <taxon>Ornithodoros</taxon>
    </lineage>
</organism>
<feature type="region of interest" description="Disordered" evidence="7">
    <location>
        <begin position="306"/>
        <end position="332"/>
    </location>
</feature>
<dbReference type="Pfam" id="PF22600">
    <property type="entry name" value="MTPAP-like_central"/>
    <property type="match status" value="1"/>
</dbReference>
<feature type="compositionally biased region" description="Basic and acidic residues" evidence="7">
    <location>
        <begin position="235"/>
        <end position="248"/>
    </location>
</feature>
<feature type="domain" description="CCHC-type" evidence="8">
    <location>
        <begin position="888"/>
        <end position="903"/>
    </location>
</feature>
<dbReference type="SMART" id="SM00343">
    <property type="entry name" value="ZnF_C2HC"/>
    <property type="match status" value="2"/>
</dbReference>
<keyword evidence="6" id="KW-0863">Zinc-finger</keyword>
<sequence>MAAISERDRCLEIERGISRLLLATNDGTGSCAEECPSFVETGVPASRVLKLEGSNLPSPSEEKFKPLPRPQKVRKRDRKKNAEKNLPAESLNRAASSAAPSGTEHGGDSLGEDCKVQKKGTAETGNGEPSVGPVKGTEATKASNSDTNSTRDKKGGGQQESGSDTKDASGGGQLEKPDPRQQKEKESRKERGRNKAPPAGQPDRAKRQGGRGKKGNAQNRKQQAGSAEPKTGARNPKERENKIPRHSESAAQPSGTDDNAAACDAPEAQPVMDSQFLLRNKKVLYLNDLERDLLSCTPQLDAVRMQGSEGNHTSQVPAGQQESNKDTGGEMGFEGAGMELDALFAEKIELFKTHHIQLLKKKSARFPRARFYCQLCHRHLDDQFYVEKHMDHDDHAVRKKVKDMRLEIKNLPYPVDAQTAAITELIEEVAARHSLSAADVEWRKEIVNDLESFLAESIPDVKLVLYGSSRSGFGLKDSNINVELVFGKEDNCADILTAASEALSKNVECNTLMKKFEDRVPRIQFVDRRSNLTCELCVNNSNSQKTTKLLADYASLDPRVKTLGVAFRQWARVCALDSQDRGTLPPHAYPIMTIYFLQQCKPPVLPVLHEMKKNDDTESYTSPDELRKDSLWTCQNDRTVGQLWVELLRFYSVEFKLNKRAVCIRRSKPLLHAEKKWNKRYIGIEDPYSRKRNLARSIPSEQVFLFLKRCLRTSAVYFHIPQLARGPMFTSLPGPLLYNDDSECEDDNDDSQQSGRNDSRKKTTNQNAGNKGNDEHDEDDDDDEDDASSTSSGVPDLDEQDPDLNLDEVVRVISDMDLGEDPKVPESKKPGKSGSKREHAEKTAQFVKPGPPIPDDLREELEKMVPEDFVYEFNKRVLAGGKSPPLVCLYCQKKGHLQHHCPEQQLPRLKELPAMTRSFMHTLNNICFDVLDMISPRPHEEHTRQKLLSELEAFIRELYKDAKLSLFGSSCNGFGLIRSDLDICLTFESSKDGKELNHEQMIVELAKKLQTHPDLEGIIAITTAKVPIVKFVHKPSMLEGDISLYNMLAQHNTRLLKVYSDIDDRVKVLGYTFKHFAKVCDIGDASRGSLSSYAYILMTLYYLQQCQPPVIPVLQELYEEGQAKPEVAVDGWNAWFYDDVNSLQTVWKEFGQNNECVGELWLGMLRFYTEEFNFKEHVVCIRRKKPLTRLQKMWTSKSIAIEDPFDLDHNLGSGVSRKMYTYIMKAFIKGRAMCGTPLKRLPSSYPDYMSFFFDRHQLTDGYPPNDRGCRACGKIGHRVKECPKRRCPRSSAANQDETQRRSFAERIMTYIPRQQTQQRPPRRTFPGDNKRRRPPAPHGGDEFDDDGGGGEILGRNEDSECGRSGTLNPDATGNPNPMGSSHHTGPQPYPGGPPACAMAEAHLQRVLHNMQQQSKPRYPASYSQQWPPPYQQNPLPYRVRQPPFPNPPANNSFPPWTGDKQDLAWAMHHQQLRHQSHSAGLFGESMRTMPPQGLLPRPPSPPSPSDCGTLRNHVLPMPQRLSSPRVPVRPPNAFQGFYHGPPPKPPFGMAPSVSDQCALPQMRFDN</sequence>
<comment type="cofactor">
    <cofactor evidence="1">
        <name>Mn(2+)</name>
        <dbReference type="ChEBI" id="CHEBI:29035"/>
    </cofactor>
</comment>
<dbReference type="Pfam" id="PF00098">
    <property type="entry name" value="zf-CCHC"/>
    <property type="match status" value="1"/>
</dbReference>
<feature type="compositionally biased region" description="Acidic residues" evidence="7">
    <location>
        <begin position="775"/>
        <end position="787"/>
    </location>
</feature>
<dbReference type="FunFam" id="1.10.1410.10:FF:000002">
    <property type="entry name" value="terminal uridylyltransferase 4 isoform X1"/>
    <property type="match status" value="1"/>
</dbReference>
<feature type="region of interest" description="Disordered" evidence="7">
    <location>
        <begin position="1519"/>
        <end position="1554"/>
    </location>
</feature>
<evidence type="ECO:0000256" key="3">
    <source>
        <dbReference type="ARBA" id="ARBA00022679"/>
    </source>
</evidence>
<keyword evidence="5" id="KW-0460">Magnesium</keyword>
<feature type="compositionally biased region" description="Polar residues" evidence="7">
    <location>
        <begin position="1365"/>
        <end position="1384"/>
    </location>
</feature>
<dbReference type="InterPro" id="IPR013087">
    <property type="entry name" value="Znf_C2H2_type"/>
</dbReference>
<dbReference type="SUPFAM" id="SSF81631">
    <property type="entry name" value="PAP/OAS1 substrate-binding domain"/>
    <property type="match status" value="2"/>
</dbReference>
<dbReference type="Pfam" id="PF19088">
    <property type="entry name" value="TUTase"/>
    <property type="match status" value="1"/>
</dbReference>
<evidence type="ECO:0000256" key="6">
    <source>
        <dbReference type="PROSITE-ProRule" id="PRU00047"/>
    </source>
</evidence>
<keyword evidence="3" id="KW-0808">Transferase</keyword>
<comment type="cofactor">
    <cofactor evidence="2">
        <name>Mg(2+)</name>
        <dbReference type="ChEBI" id="CHEBI:18420"/>
    </cofactor>
</comment>
<dbReference type="SUPFAM" id="SSF81301">
    <property type="entry name" value="Nucleotidyltransferase"/>
    <property type="match status" value="2"/>
</dbReference>
<feature type="compositionally biased region" description="Basic and acidic residues" evidence="7">
    <location>
        <begin position="175"/>
        <end position="189"/>
    </location>
</feature>
<feature type="domain" description="CCHC-type" evidence="8">
    <location>
        <begin position="1269"/>
        <end position="1284"/>
    </location>
</feature>